<dbReference type="STRING" id="345632.GPICK_15175"/>
<accession>A0A0B5BDH5</accession>
<dbReference type="RefSeq" id="WP_039744614.1">
    <property type="nucleotide sequence ID" value="NZ_CP009788.1"/>
</dbReference>
<dbReference type="InterPro" id="IPR029068">
    <property type="entry name" value="Glyas_Bleomycin-R_OHBP_Dase"/>
</dbReference>
<protein>
    <submittedName>
        <fullName evidence="2">Glyoxalase</fullName>
    </submittedName>
</protein>
<keyword evidence="3" id="KW-1185">Reference proteome</keyword>
<dbReference type="InterPro" id="IPR052164">
    <property type="entry name" value="Anthracycline_SecMetBiosynth"/>
</dbReference>
<sequence>MVEAMKNVVIFVRDFEAAKQFYKERLKLPLVQEGMTMMEFFSGGTTLGVALALTEDAQALAGRHTGITLRVKEIDTFCRELAEAGVRFDQPLEQSPWGKMAVVADPDGNLLAMVDR</sequence>
<dbReference type="Pfam" id="PF00903">
    <property type="entry name" value="Glyoxalase"/>
    <property type="match status" value="1"/>
</dbReference>
<dbReference type="Gene3D" id="3.10.180.10">
    <property type="entry name" value="2,3-Dihydroxybiphenyl 1,2-Dioxygenase, domain 1"/>
    <property type="match status" value="1"/>
</dbReference>
<evidence type="ECO:0000313" key="2">
    <source>
        <dbReference type="EMBL" id="AJE04522.1"/>
    </source>
</evidence>
<gene>
    <name evidence="2" type="ORF">GPICK_15175</name>
</gene>
<organism evidence="2 3">
    <name type="scientific">Geobacter pickeringii</name>
    <dbReference type="NCBI Taxonomy" id="345632"/>
    <lineage>
        <taxon>Bacteria</taxon>
        <taxon>Pseudomonadati</taxon>
        <taxon>Thermodesulfobacteriota</taxon>
        <taxon>Desulfuromonadia</taxon>
        <taxon>Geobacterales</taxon>
        <taxon>Geobacteraceae</taxon>
        <taxon>Geobacter</taxon>
    </lineage>
</organism>
<dbReference type="InterPro" id="IPR004360">
    <property type="entry name" value="Glyas_Fos-R_dOase_dom"/>
</dbReference>
<dbReference type="Proteomes" id="UP000057609">
    <property type="component" value="Chromosome"/>
</dbReference>
<name>A0A0B5BDH5_9BACT</name>
<dbReference type="OrthoDB" id="9796521at2"/>
<dbReference type="PANTHER" id="PTHR33993">
    <property type="entry name" value="GLYOXALASE-RELATED"/>
    <property type="match status" value="1"/>
</dbReference>
<dbReference type="PROSITE" id="PS51819">
    <property type="entry name" value="VOC"/>
    <property type="match status" value="1"/>
</dbReference>
<evidence type="ECO:0000313" key="3">
    <source>
        <dbReference type="Proteomes" id="UP000057609"/>
    </source>
</evidence>
<evidence type="ECO:0000259" key="1">
    <source>
        <dbReference type="PROSITE" id="PS51819"/>
    </source>
</evidence>
<dbReference type="KEGG" id="gpi:GPICK_15175"/>
<reference evidence="2 3" key="1">
    <citation type="journal article" date="2015" name="Genome Announc.">
        <title>Complete Genome of Geobacter pickeringii G13T, a Metal-Reducing Isolate from Sedimentary Kaolin Deposits.</title>
        <authorList>
            <person name="Badalamenti J.P."/>
            <person name="Bond D.R."/>
        </authorList>
    </citation>
    <scope>NUCLEOTIDE SEQUENCE [LARGE SCALE GENOMIC DNA]</scope>
    <source>
        <strain evidence="2 3">G13</strain>
    </source>
</reference>
<dbReference type="EMBL" id="CP009788">
    <property type="protein sequence ID" value="AJE04522.1"/>
    <property type="molecule type" value="Genomic_DNA"/>
</dbReference>
<dbReference type="PANTHER" id="PTHR33993:SF2">
    <property type="entry name" value="VOC DOMAIN-CONTAINING PROTEIN"/>
    <property type="match status" value="1"/>
</dbReference>
<dbReference type="AlphaFoldDB" id="A0A0B5BDH5"/>
<feature type="domain" description="VOC" evidence="1">
    <location>
        <begin position="4"/>
        <end position="116"/>
    </location>
</feature>
<dbReference type="SUPFAM" id="SSF54593">
    <property type="entry name" value="Glyoxalase/Bleomycin resistance protein/Dihydroxybiphenyl dioxygenase"/>
    <property type="match status" value="1"/>
</dbReference>
<dbReference type="InterPro" id="IPR037523">
    <property type="entry name" value="VOC_core"/>
</dbReference>
<dbReference type="HOGENOM" id="CLU_046006_10_4_7"/>
<proteinExistence type="predicted"/>